<protein>
    <submittedName>
        <fullName evidence="5">Transcriptional regulator SlyA</fullName>
    </submittedName>
</protein>
<sequence>MDDPKHLKNLSPAEQLGRTARLWRAVADRDLASLELTYSRWTALWKLMRLGDNVSQKTLAESLEIELGSLMRTLNQLEGQGLIERHCNEEDKRARIISLTDRGKDVMKTIESRVLRIRRNLMAGIDEEELNQLRSTLEKIEHNALAYLSNEEGKKS</sequence>
<dbReference type="PROSITE" id="PS50995">
    <property type="entry name" value="HTH_MARR_2"/>
    <property type="match status" value="1"/>
</dbReference>
<proteinExistence type="predicted"/>
<dbReference type="PROSITE" id="PS01117">
    <property type="entry name" value="HTH_MARR_1"/>
    <property type="match status" value="1"/>
</dbReference>
<keyword evidence="2" id="KW-0238">DNA-binding</keyword>
<dbReference type="SMART" id="SM00347">
    <property type="entry name" value="HTH_MARR"/>
    <property type="match status" value="1"/>
</dbReference>
<evidence type="ECO:0000256" key="2">
    <source>
        <dbReference type="ARBA" id="ARBA00023125"/>
    </source>
</evidence>
<dbReference type="InterPro" id="IPR039422">
    <property type="entry name" value="MarR/SlyA-like"/>
</dbReference>
<dbReference type="AlphaFoldDB" id="A0A1M7Z0H6"/>
<dbReference type="GO" id="GO:0006950">
    <property type="term" value="P:response to stress"/>
    <property type="evidence" value="ECO:0007669"/>
    <property type="project" value="TreeGrafter"/>
</dbReference>
<evidence type="ECO:0000313" key="6">
    <source>
        <dbReference type="Proteomes" id="UP000184600"/>
    </source>
</evidence>
<dbReference type="InterPro" id="IPR036390">
    <property type="entry name" value="WH_DNA-bd_sf"/>
</dbReference>
<keyword evidence="3" id="KW-0804">Transcription</keyword>
<dbReference type="InterPro" id="IPR036388">
    <property type="entry name" value="WH-like_DNA-bd_sf"/>
</dbReference>
<dbReference type="Gene3D" id="1.10.10.10">
    <property type="entry name" value="Winged helix-like DNA-binding domain superfamily/Winged helix DNA-binding domain"/>
    <property type="match status" value="1"/>
</dbReference>
<reference evidence="6" key="1">
    <citation type="submission" date="2016-12" db="EMBL/GenBank/DDBJ databases">
        <authorList>
            <person name="Rodrigo-Torres L."/>
            <person name="Arahal R.D."/>
            <person name="Lucena T."/>
        </authorList>
    </citation>
    <scope>NUCLEOTIDE SEQUENCE [LARGE SCALE GENOMIC DNA]</scope>
</reference>
<name>A0A1M7Z0H6_9VIBR</name>
<dbReference type="PANTHER" id="PTHR33164:SF64">
    <property type="entry name" value="TRANSCRIPTIONAL REGULATOR SLYA"/>
    <property type="match status" value="1"/>
</dbReference>
<dbReference type="SUPFAM" id="SSF46785">
    <property type="entry name" value="Winged helix' DNA-binding domain"/>
    <property type="match status" value="1"/>
</dbReference>
<dbReference type="GO" id="GO:0003700">
    <property type="term" value="F:DNA-binding transcription factor activity"/>
    <property type="evidence" value="ECO:0007669"/>
    <property type="project" value="InterPro"/>
</dbReference>
<accession>A0A1M7Z0H6</accession>
<dbReference type="PRINTS" id="PR00598">
    <property type="entry name" value="HTHMARR"/>
</dbReference>
<evidence type="ECO:0000256" key="1">
    <source>
        <dbReference type="ARBA" id="ARBA00023015"/>
    </source>
</evidence>
<dbReference type="NCBIfam" id="NF002926">
    <property type="entry name" value="PRK03573.1"/>
    <property type="match status" value="1"/>
</dbReference>
<evidence type="ECO:0000259" key="4">
    <source>
        <dbReference type="PROSITE" id="PS50995"/>
    </source>
</evidence>
<evidence type="ECO:0000256" key="3">
    <source>
        <dbReference type="ARBA" id="ARBA00023163"/>
    </source>
</evidence>
<dbReference type="Proteomes" id="UP000184600">
    <property type="component" value="Unassembled WGS sequence"/>
</dbReference>
<keyword evidence="6" id="KW-1185">Reference proteome</keyword>
<dbReference type="InterPro" id="IPR023187">
    <property type="entry name" value="Tscrpt_reg_MarR-type_CS"/>
</dbReference>
<feature type="domain" description="HTH marR-type" evidence="4">
    <location>
        <begin position="1"/>
        <end position="142"/>
    </location>
</feature>
<gene>
    <name evidence="5" type="primary">slyA</name>
    <name evidence="5" type="ORF">VQ7734_03976</name>
</gene>
<dbReference type="Pfam" id="PF01047">
    <property type="entry name" value="MarR"/>
    <property type="match status" value="1"/>
</dbReference>
<dbReference type="STRING" id="1117707.VQ7734_03976"/>
<organism evidence="5 6">
    <name type="scientific">Vibrio quintilis</name>
    <dbReference type="NCBI Taxonomy" id="1117707"/>
    <lineage>
        <taxon>Bacteria</taxon>
        <taxon>Pseudomonadati</taxon>
        <taxon>Pseudomonadota</taxon>
        <taxon>Gammaproteobacteria</taxon>
        <taxon>Vibrionales</taxon>
        <taxon>Vibrionaceae</taxon>
        <taxon>Vibrio</taxon>
    </lineage>
</organism>
<dbReference type="InterPro" id="IPR000835">
    <property type="entry name" value="HTH_MarR-typ"/>
</dbReference>
<dbReference type="EMBL" id="FRFG01000058">
    <property type="protein sequence ID" value="SHO58206.1"/>
    <property type="molecule type" value="Genomic_DNA"/>
</dbReference>
<evidence type="ECO:0000313" key="5">
    <source>
        <dbReference type="EMBL" id="SHO58206.1"/>
    </source>
</evidence>
<dbReference type="PANTHER" id="PTHR33164">
    <property type="entry name" value="TRANSCRIPTIONAL REGULATOR, MARR FAMILY"/>
    <property type="match status" value="1"/>
</dbReference>
<keyword evidence="1" id="KW-0805">Transcription regulation</keyword>
<dbReference type="GO" id="GO:0003677">
    <property type="term" value="F:DNA binding"/>
    <property type="evidence" value="ECO:0007669"/>
    <property type="project" value="UniProtKB-KW"/>
</dbReference>